<reference evidence="2" key="1">
    <citation type="submission" date="2018-11" db="EMBL/GenBank/DDBJ databases">
        <authorList>
            <consortium name="Pathogen Informatics"/>
        </authorList>
    </citation>
    <scope>NUCLEOTIDE SEQUENCE</scope>
</reference>
<name>A0A448WJZ7_9PLAT</name>
<feature type="compositionally biased region" description="Polar residues" evidence="1">
    <location>
        <begin position="71"/>
        <end position="82"/>
    </location>
</feature>
<proteinExistence type="predicted"/>
<feature type="region of interest" description="Disordered" evidence="1">
    <location>
        <begin position="183"/>
        <end position="218"/>
    </location>
</feature>
<feature type="compositionally biased region" description="Polar residues" evidence="1">
    <location>
        <begin position="208"/>
        <end position="218"/>
    </location>
</feature>
<evidence type="ECO:0000313" key="3">
    <source>
        <dbReference type="Proteomes" id="UP000784294"/>
    </source>
</evidence>
<evidence type="ECO:0000313" key="2">
    <source>
        <dbReference type="EMBL" id="VEL13531.1"/>
    </source>
</evidence>
<organism evidence="2 3">
    <name type="scientific">Protopolystoma xenopodis</name>
    <dbReference type="NCBI Taxonomy" id="117903"/>
    <lineage>
        <taxon>Eukaryota</taxon>
        <taxon>Metazoa</taxon>
        <taxon>Spiralia</taxon>
        <taxon>Lophotrochozoa</taxon>
        <taxon>Platyhelminthes</taxon>
        <taxon>Monogenea</taxon>
        <taxon>Polyopisthocotylea</taxon>
        <taxon>Polystomatidea</taxon>
        <taxon>Polystomatidae</taxon>
        <taxon>Protopolystoma</taxon>
    </lineage>
</organism>
<feature type="region of interest" description="Disordered" evidence="1">
    <location>
        <begin position="104"/>
        <end position="136"/>
    </location>
</feature>
<dbReference type="EMBL" id="CAAALY010018054">
    <property type="protein sequence ID" value="VEL13531.1"/>
    <property type="molecule type" value="Genomic_DNA"/>
</dbReference>
<protein>
    <submittedName>
        <fullName evidence="2">Uncharacterized protein</fullName>
    </submittedName>
</protein>
<gene>
    <name evidence="2" type="ORF">PXEA_LOCUS6971</name>
</gene>
<accession>A0A448WJZ7</accession>
<feature type="compositionally biased region" description="Basic and acidic residues" evidence="1">
    <location>
        <begin position="197"/>
        <end position="207"/>
    </location>
</feature>
<feature type="region of interest" description="Disordered" evidence="1">
    <location>
        <begin position="46"/>
        <end position="86"/>
    </location>
</feature>
<dbReference type="Proteomes" id="UP000784294">
    <property type="component" value="Unassembled WGS sequence"/>
</dbReference>
<sequence>MVTSHRSDALRCEVELVNGQWRPRPGATCLVSVVVVLERTLLLPTEPSRPQLDTSPVHIVISSPSEDDPLQASQQRHSTETAARSLAPQKKRVGRFLYPSSPKANRLAVTRKSKSPPIPPYRSSTDSTKPTLAEPVNQPDTYKLFIVAVDASSGLRYLQCQHEGNFVWPAACQRPELKSAKRSAKYELPEQSSEPELSSKKEERSHSSDPNLSNSQAIKNADLHSKGKWWKRRHNHFHPVKSKLNLPLVRVQETGAKISSETETKVKLSELQDLKTTSRVQQEVDLRFTPEQFGEYRVIVSSFLGQ</sequence>
<keyword evidence="3" id="KW-1185">Reference proteome</keyword>
<evidence type="ECO:0000256" key="1">
    <source>
        <dbReference type="SAM" id="MobiDB-lite"/>
    </source>
</evidence>
<comment type="caution">
    <text evidence="2">The sequence shown here is derived from an EMBL/GenBank/DDBJ whole genome shotgun (WGS) entry which is preliminary data.</text>
</comment>
<dbReference type="AlphaFoldDB" id="A0A448WJZ7"/>